<dbReference type="AlphaFoldDB" id="A0AA40EJH8"/>
<reference evidence="2" key="1">
    <citation type="submission" date="2023-06" db="EMBL/GenBank/DDBJ databases">
        <title>Genome-scale phylogeny and comparative genomics of the fungal order Sordariales.</title>
        <authorList>
            <consortium name="Lawrence Berkeley National Laboratory"/>
            <person name="Hensen N."/>
            <person name="Bonometti L."/>
            <person name="Westerberg I."/>
            <person name="Brannstrom I.O."/>
            <person name="Guillou S."/>
            <person name="Cros-Aarteil S."/>
            <person name="Calhoun S."/>
            <person name="Haridas S."/>
            <person name="Kuo A."/>
            <person name="Mondo S."/>
            <person name="Pangilinan J."/>
            <person name="Riley R."/>
            <person name="LaButti K."/>
            <person name="Andreopoulos B."/>
            <person name="Lipzen A."/>
            <person name="Chen C."/>
            <person name="Yanf M."/>
            <person name="Daum C."/>
            <person name="Ng V."/>
            <person name="Clum A."/>
            <person name="Steindorff A."/>
            <person name="Ohm R."/>
            <person name="Martin F."/>
            <person name="Silar P."/>
            <person name="Natvig D."/>
            <person name="Lalanne C."/>
            <person name="Gautier V."/>
            <person name="Ament-velasquez S.L."/>
            <person name="Kruys A."/>
            <person name="Hutchinson M.I."/>
            <person name="Powell A.J."/>
            <person name="Barry K."/>
            <person name="Miller A.N."/>
            <person name="Grigoriev I.V."/>
            <person name="Debuchy R."/>
            <person name="Gladieux P."/>
            <person name="Thoren M.H."/>
            <person name="Johannesson H."/>
        </authorList>
    </citation>
    <scope>NUCLEOTIDE SEQUENCE</scope>
    <source>
        <strain evidence="2">SMH3187-1</strain>
    </source>
</reference>
<proteinExistence type="predicted"/>
<keyword evidence="3" id="KW-1185">Reference proteome</keyword>
<accession>A0AA40EJH8</accession>
<feature type="region of interest" description="Disordered" evidence="1">
    <location>
        <begin position="1"/>
        <end position="51"/>
    </location>
</feature>
<comment type="caution">
    <text evidence="2">The sequence shown here is derived from an EMBL/GenBank/DDBJ whole genome shotgun (WGS) entry which is preliminary data.</text>
</comment>
<evidence type="ECO:0000313" key="3">
    <source>
        <dbReference type="Proteomes" id="UP001172155"/>
    </source>
</evidence>
<evidence type="ECO:0000256" key="1">
    <source>
        <dbReference type="SAM" id="MobiDB-lite"/>
    </source>
</evidence>
<feature type="region of interest" description="Disordered" evidence="1">
    <location>
        <begin position="106"/>
        <end position="338"/>
    </location>
</feature>
<organism evidence="2 3">
    <name type="scientific">Schizothecium vesticola</name>
    <dbReference type="NCBI Taxonomy" id="314040"/>
    <lineage>
        <taxon>Eukaryota</taxon>
        <taxon>Fungi</taxon>
        <taxon>Dikarya</taxon>
        <taxon>Ascomycota</taxon>
        <taxon>Pezizomycotina</taxon>
        <taxon>Sordariomycetes</taxon>
        <taxon>Sordariomycetidae</taxon>
        <taxon>Sordariales</taxon>
        <taxon>Schizotheciaceae</taxon>
        <taxon>Schizothecium</taxon>
    </lineage>
</organism>
<sequence length="338" mass="38188">MSSSSKTVKFRRESPSSGSYLDHQRSDSGVGSFSDSDSRGTYGDPYAGSDYDTLQDQLDAEIAAKKEWMKKAAELDSMLIRAHKEAKEVEARMRALDDHVQQLTDAKAQLEKANKELAEENSRLRDDLTKDSARDKDKRASRRKSESPPLMSGANPATVEKPKRSASKHRSSQEASGRADHEKKRERIAKDLAKEIERDAQRESQRPSQREDIREMDRLRRRFDARERGEESDATGKSSISTKSHRSRRDSYVEPLGQAAPRPQIHSHGPPPSPSARQYNYGSGPYPPQPQYPQPGTTPRAAHPQVVVSYSDASYDEEDGLYHPHPLPKQPRSQDRRR</sequence>
<feature type="compositionally biased region" description="Basic and acidic residues" evidence="1">
    <location>
        <begin position="108"/>
        <end position="146"/>
    </location>
</feature>
<dbReference type="EMBL" id="JAUKUD010000006">
    <property type="protein sequence ID" value="KAK0740486.1"/>
    <property type="molecule type" value="Genomic_DNA"/>
</dbReference>
<feature type="compositionally biased region" description="Basic and acidic residues" evidence="1">
    <location>
        <begin position="177"/>
        <end position="231"/>
    </location>
</feature>
<name>A0AA40EJH8_9PEZI</name>
<dbReference type="Proteomes" id="UP001172155">
    <property type="component" value="Unassembled WGS sequence"/>
</dbReference>
<evidence type="ECO:0000313" key="2">
    <source>
        <dbReference type="EMBL" id="KAK0740486.1"/>
    </source>
</evidence>
<gene>
    <name evidence="2" type="ORF">B0T18DRAFT_210122</name>
</gene>
<protein>
    <submittedName>
        <fullName evidence="2">Uncharacterized protein</fullName>
    </submittedName>
</protein>